<keyword evidence="13" id="KW-1185">Reference proteome</keyword>
<evidence type="ECO:0000256" key="6">
    <source>
        <dbReference type="ARBA" id="ARBA00022777"/>
    </source>
</evidence>
<dbReference type="GO" id="GO:0000155">
    <property type="term" value="F:phosphorelay sensor kinase activity"/>
    <property type="evidence" value="ECO:0007669"/>
    <property type="project" value="InterPro"/>
</dbReference>
<keyword evidence="9" id="KW-0472">Membrane</keyword>
<keyword evidence="5" id="KW-0547">Nucleotide-binding</keyword>
<keyword evidence="9" id="KW-1133">Transmembrane helix</keyword>
<dbReference type="InterPro" id="IPR005467">
    <property type="entry name" value="His_kinase_dom"/>
</dbReference>
<reference evidence="12 13" key="1">
    <citation type="submission" date="2020-08" db="EMBL/GenBank/DDBJ databases">
        <title>Genomic Encyclopedia of Type Strains, Phase IV (KMG-IV): sequencing the most valuable type-strain genomes for metagenomic binning, comparative biology and taxonomic classification.</title>
        <authorList>
            <person name="Goeker M."/>
        </authorList>
    </citation>
    <scope>NUCLEOTIDE SEQUENCE [LARGE SCALE GENOMIC DNA]</scope>
    <source>
        <strain evidence="12 13">DSM 28570</strain>
    </source>
</reference>
<dbReference type="Gene3D" id="1.10.287.130">
    <property type="match status" value="1"/>
</dbReference>
<dbReference type="InterPro" id="IPR003661">
    <property type="entry name" value="HisK_dim/P_dom"/>
</dbReference>
<dbReference type="InterPro" id="IPR036890">
    <property type="entry name" value="HATPase_C_sf"/>
</dbReference>
<dbReference type="Pfam" id="PF25323">
    <property type="entry name" value="6TM_PilS"/>
    <property type="match status" value="1"/>
</dbReference>
<keyword evidence="4 12" id="KW-0808">Transferase</keyword>
<evidence type="ECO:0000313" key="13">
    <source>
        <dbReference type="Proteomes" id="UP000539642"/>
    </source>
</evidence>
<dbReference type="InterPro" id="IPR000014">
    <property type="entry name" value="PAS"/>
</dbReference>
<evidence type="ECO:0000256" key="8">
    <source>
        <dbReference type="ARBA" id="ARBA00023012"/>
    </source>
</evidence>
<feature type="transmembrane region" description="Helical" evidence="9">
    <location>
        <begin position="112"/>
        <end position="129"/>
    </location>
</feature>
<evidence type="ECO:0000256" key="7">
    <source>
        <dbReference type="ARBA" id="ARBA00022840"/>
    </source>
</evidence>
<dbReference type="PRINTS" id="PR00344">
    <property type="entry name" value="BCTRLSENSOR"/>
</dbReference>
<dbReference type="Proteomes" id="UP000539642">
    <property type="component" value="Unassembled WGS sequence"/>
</dbReference>
<dbReference type="GO" id="GO:0006355">
    <property type="term" value="P:regulation of DNA-templated transcription"/>
    <property type="evidence" value="ECO:0007669"/>
    <property type="project" value="InterPro"/>
</dbReference>
<evidence type="ECO:0000256" key="4">
    <source>
        <dbReference type="ARBA" id="ARBA00022679"/>
    </source>
</evidence>
<dbReference type="InterPro" id="IPR036097">
    <property type="entry name" value="HisK_dim/P_sf"/>
</dbReference>
<dbReference type="EC" id="2.7.13.3" evidence="2"/>
<evidence type="ECO:0000313" key="12">
    <source>
        <dbReference type="EMBL" id="MBB5347762.1"/>
    </source>
</evidence>
<name>A0A840UPQ9_9BACT</name>
<keyword evidence="9" id="KW-0812">Transmembrane</keyword>
<dbReference type="Pfam" id="PF00512">
    <property type="entry name" value="HisKA"/>
    <property type="match status" value="1"/>
</dbReference>
<evidence type="ECO:0000256" key="3">
    <source>
        <dbReference type="ARBA" id="ARBA00022553"/>
    </source>
</evidence>
<dbReference type="Gene3D" id="3.30.450.20">
    <property type="entry name" value="PAS domain"/>
    <property type="match status" value="1"/>
</dbReference>
<dbReference type="CDD" id="cd00082">
    <property type="entry name" value="HisKA"/>
    <property type="match status" value="1"/>
</dbReference>
<keyword evidence="7" id="KW-0067">ATP-binding</keyword>
<evidence type="ECO:0000256" key="9">
    <source>
        <dbReference type="SAM" id="Phobius"/>
    </source>
</evidence>
<dbReference type="InterPro" id="IPR003594">
    <property type="entry name" value="HATPase_dom"/>
</dbReference>
<evidence type="ECO:0000259" key="11">
    <source>
        <dbReference type="PROSITE" id="PS50112"/>
    </source>
</evidence>
<dbReference type="SMART" id="SM00387">
    <property type="entry name" value="HATPase_c"/>
    <property type="match status" value="1"/>
</dbReference>
<dbReference type="SUPFAM" id="SSF47384">
    <property type="entry name" value="Homodimeric domain of signal transducing histidine kinase"/>
    <property type="match status" value="1"/>
</dbReference>
<dbReference type="AlphaFoldDB" id="A0A840UPQ9"/>
<dbReference type="RefSeq" id="WP_183349809.1">
    <property type="nucleotide sequence ID" value="NZ_JACHEO010000006.1"/>
</dbReference>
<dbReference type="InterPro" id="IPR013767">
    <property type="entry name" value="PAS_fold"/>
</dbReference>
<dbReference type="PROSITE" id="PS50112">
    <property type="entry name" value="PAS"/>
    <property type="match status" value="1"/>
</dbReference>
<dbReference type="CDD" id="cd00130">
    <property type="entry name" value="PAS"/>
    <property type="match status" value="1"/>
</dbReference>
<dbReference type="CDD" id="cd00075">
    <property type="entry name" value="HATPase"/>
    <property type="match status" value="1"/>
</dbReference>
<evidence type="ECO:0000256" key="5">
    <source>
        <dbReference type="ARBA" id="ARBA00022741"/>
    </source>
</evidence>
<dbReference type="PANTHER" id="PTHR43065">
    <property type="entry name" value="SENSOR HISTIDINE KINASE"/>
    <property type="match status" value="1"/>
</dbReference>
<dbReference type="SUPFAM" id="SSF55874">
    <property type="entry name" value="ATPase domain of HSP90 chaperone/DNA topoisomerase II/histidine kinase"/>
    <property type="match status" value="1"/>
</dbReference>
<comment type="catalytic activity">
    <reaction evidence="1">
        <text>ATP + protein L-histidine = ADP + protein N-phospho-L-histidine.</text>
        <dbReference type="EC" id="2.7.13.3"/>
    </reaction>
</comment>
<dbReference type="InterPro" id="IPR035965">
    <property type="entry name" value="PAS-like_dom_sf"/>
</dbReference>
<keyword evidence="8" id="KW-0902">Two-component regulatory system</keyword>
<accession>A0A840UPQ9</accession>
<feature type="transmembrane region" description="Helical" evidence="9">
    <location>
        <begin position="24"/>
        <end position="41"/>
    </location>
</feature>
<dbReference type="PROSITE" id="PS50109">
    <property type="entry name" value="HIS_KIN"/>
    <property type="match status" value="1"/>
</dbReference>
<organism evidence="12 13">
    <name type="scientific">Desulfoprunum benzoelyticum</name>
    <dbReference type="NCBI Taxonomy" id="1506996"/>
    <lineage>
        <taxon>Bacteria</taxon>
        <taxon>Pseudomonadati</taxon>
        <taxon>Thermodesulfobacteriota</taxon>
        <taxon>Desulfobulbia</taxon>
        <taxon>Desulfobulbales</taxon>
        <taxon>Desulfobulbaceae</taxon>
        <taxon>Desulfoprunum</taxon>
    </lineage>
</organism>
<keyword evidence="3" id="KW-0597">Phosphoprotein</keyword>
<dbReference type="Pfam" id="PF00989">
    <property type="entry name" value="PAS"/>
    <property type="match status" value="1"/>
</dbReference>
<comment type="caution">
    <text evidence="12">The sequence shown here is derived from an EMBL/GenBank/DDBJ whole genome shotgun (WGS) entry which is preliminary data.</text>
</comment>
<dbReference type="PANTHER" id="PTHR43065:SF10">
    <property type="entry name" value="PEROXIDE STRESS-ACTIVATED HISTIDINE KINASE MAK3"/>
    <property type="match status" value="1"/>
</dbReference>
<protein>
    <recommendedName>
        <fullName evidence="2">histidine kinase</fullName>
        <ecNumber evidence="2">2.7.13.3</ecNumber>
    </recommendedName>
</protein>
<proteinExistence type="predicted"/>
<gene>
    <name evidence="12" type="ORF">HNQ81_001486</name>
</gene>
<evidence type="ECO:0000256" key="1">
    <source>
        <dbReference type="ARBA" id="ARBA00000085"/>
    </source>
</evidence>
<dbReference type="NCBIfam" id="TIGR00229">
    <property type="entry name" value="sensory_box"/>
    <property type="match status" value="1"/>
</dbReference>
<keyword evidence="6 12" id="KW-0418">Kinase</keyword>
<sequence>MNFKMLATLARQNGSIEQNLRQQLLWMLLLRIVLYTVLMGLSDLFQNTRFEIITPPRNLLILFLLFVYLTTIISAVLLLLLPYQLRIFGFLQNLLDTFFASLLVYYTGSSQSIFTSVYFFPIIAGGLILPRKGGLVAAAAASLQYAAILFLELLGVIPDYLADYGFRAATNPLVSINHFGVLGLVFFLAAILSAIFGLRLQTTEEALTNSLRNFDRLANLYKQIFDNISTGILTIDGNQVITSANPATAAITGYLPEDLIGRTLGEKIPHMTLTGTDLRLATDFTKPDGTTIKLGYSHMPILPPDGTAPAADDIHKIITLRDISEIERMEQQMRQSEKLAAIGMMSAGIAHDFRNPLTAISGSAQILAQEFSSADPGNRMNLELTEIIVRESNRMIHTIGDFLKFSRPETVHGEWFSLHSCLAEVIQVCMADPQWPATSSLKLNFDRNFDLWADQKQMFTVFIHLIHNAILFCPPGQERIEIDAEVPPAPDGQEVVVISISDNGPGVPEDTREKIFEPFYTTRADGTGLGLAIARQTVREHRGTITVDTGRLGGGRFTIQLPLPS</sequence>
<evidence type="ECO:0000256" key="2">
    <source>
        <dbReference type="ARBA" id="ARBA00012438"/>
    </source>
</evidence>
<dbReference type="SMART" id="SM00388">
    <property type="entry name" value="HisKA"/>
    <property type="match status" value="1"/>
</dbReference>
<feature type="transmembrane region" description="Helical" evidence="9">
    <location>
        <begin position="177"/>
        <end position="198"/>
    </location>
</feature>
<dbReference type="Gene3D" id="3.30.565.10">
    <property type="entry name" value="Histidine kinase-like ATPase, C-terminal domain"/>
    <property type="match status" value="1"/>
</dbReference>
<dbReference type="SMART" id="SM00091">
    <property type="entry name" value="PAS"/>
    <property type="match status" value="1"/>
</dbReference>
<feature type="domain" description="PAS" evidence="11">
    <location>
        <begin position="217"/>
        <end position="264"/>
    </location>
</feature>
<feature type="transmembrane region" description="Helical" evidence="9">
    <location>
        <begin position="61"/>
        <end position="80"/>
    </location>
</feature>
<dbReference type="EMBL" id="JACHEO010000006">
    <property type="protein sequence ID" value="MBB5347762.1"/>
    <property type="molecule type" value="Genomic_DNA"/>
</dbReference>
<dbReference type="GO" id="GO:0005524">
    <property type="term" value="F:ATP binding"/>
    <property type="evidence" value="ECO:0007669"/>
    <property type="project" value="UniProtKB-KW"/>
</dbReference>
<feature type="transmembrane region" description="Helical" evidence="9">
    <location>
        <begin position="136"/>
        <end position="157"/>
    </location>
</feature>
<feature type="domain" description="Histidine kinase" evidence="10">
    <location>
        <begin position="348"/>
        <end position="565"/>
    </location>
</feature>
<dbReference type="InterPro" id="IPR004358">
    <property type="entry name" value="Sig_transdc_His_kin-like_C"/>
</dbReference>
<dbReference type="SUPFAM" id="SSF55785">
    <property type="entry name" value="PYP-like sensor domain (PAS domain)"/>
    <property type="match status" value="1"/>
</dbReference>
<evidence type="ECO:0000259" key="10">
    <source>
        <dbReference type="PROSITE" id="PS50109"/>
    </source>
</evidence>
<dbReference type="Pfam" id="PF02518">
    <property type="entry name" value="HATPase_c"/>
    <property type="match status" value="1"/>
</dbReference>